<evidence type="ECO:0000256" key="1">
    <source>
        <dbReference type="ARBA" id="ARBA00022786"/>
    </source>
</evidence>
<name>A0A8S9QI31_BRACR</name>
<dbReference type="Proteomes" id="UP000712600">
    <property type="component" value="Unassembled WGS sequence"/>
</dbReference>
<accession>A0A8S9QI31</accession>
<reference evidence="3" key="1">
    <citation type="submission" date="2019-12" db="EMBL/GenBank/DDBJ databases">
        <title>Genome sequencing and annotation of Brassica cretica.</title>
        <authorList>
            <person name="Studholme D.J."/>
            <person name="Sarris P."/>
        </authorList>
    </citation>
    <scope>NUCLEOTIDE SEQUENCE</scope>
    <source>
        <strain evidence="3">PFS-109/04</strain>
        <tissue evidence="3">Leaf</tissue>
    </source>
</reference>
<dbReference type="EMBL" id="QGKX02001290">
    <property type="protein sequence ID" value="KAF3540411.1"/>
    <property type="molecule type" value="Genomic_DNA"/>
</dbReference>
<dbReference type="PANTHER" id="PTHR22975">
    <property type="entry name" value="UBIQUITIN SPECIFIC PROTEINASE"/>
    <property type="match status" value="1"/>
</dbReference>
<sequence length="166" mass="18599">MVYLLQKHCEIQGAIKILLLQTWKAVKPGTWVITPTLAPSKPSLWNLGVFRAEFLRSSTLDHHHVGDPCVVYSLYEVLTALSAASREIRKEPVTPSTLRIALSNLYPDSSFFQEAQMNDASEVLAVIFDCLLFVLGPPYILLLRSVYLFLGRICREAGFSIFPSSL</sequence>
<dbReference type="SUPFAM" id="SSF54001">
    <property type="entry name" value="Cysteine proteinases"/>
    <property type="match status" value="1"/>
</dbReference>
<gene>
    <name evidence="3" type="ORF">F2Q69_00023264</name>
</gene>
<proteinExistence type="predicted"/>
<keyword evidence="2" id="KW-0378">Hydrolase</keyword>
<evidence type="ECO:0000256" key="2">
    <source>
        <dbReference type="ARBA" id="ARBA00022801"/>
    </source>
</evidence>
<comment type="caution">
    <text evidence="3">The sequence shown here is derived from an EMBL/GenBank/DDBJ whole genome shotgun (WGS) entry which is preliminary data.</text>
</comment>
<dbReference type="AlphaFoldDB" id="A0A8S9QI31"/>
<dbReference type="InterPro" id="IPR038765">
    <property type="entry name" value="Papain-like_cys_pep_sf"/>
</dbReference>
<protein>
    <submittedName>
        <fullName evidence="3">Uncharacterized protein</fullName>
    </submittedName>
</protein>
<organism evidence="3 4">
    <name type="scientific">Brassica cretica</name>
    <name type="common">Mustard</name>
    <dbReference type="NCBI Taxonomy" id="69181"/>
    <lineage>
        <taxon>Eukaryota</taxon>
        <taxon>Viridiplantae</taxon>
        <taxon>Streptophyta</taxon>
        <taxon>Embryophyta</taxon>
        <taxon>Tracheophyta</taxon>
        <taxon>Spermatophyta</taxon>
        <taxon>Magnoliopsida</taxon>
        <taxon>eudicotyledons</taxon>
        <taxon>Gunneridae</taxon>
        <taxon>Pentapetalae</taxon>
        <taxon>rosids</taxon>
        <taxon>malvids</taxon>
        <taxon>Brassicales</taxon>
        <taxon>Brassicaceae</taxon>
        <taxon>Brassiceae</taxon>
        <taxon>Brassica</taxon>
    </lineage>
</organism>
<dbReference type="InterPro" id="IPR052398">
    <property type="entry name" value="Ubiquitin_hydrolase_53/54"/>
</dbReference>
<dbReference type="GO" id="GO:0016787">
    <property type="term" value="F:hydrolase activity"/>
    <property type="evidence" value="ECO:0007669"/>
    <property type="project" value="UniProtKB-KW"/>
</dbReference>
<evidence type="ECO:0000313" key="3">
    <source>
        <dbReference type="EMBL" id="KAF3540411.1"/>
    </source>
</evidence>
<dbReference type="PANTHER" id="PTHR22975:SF9">
    <property type="entry name" value="ECHINUS SPLICE FORM 3"/>
    <property type="match status" value="1"/>
</dbReference>
<keyword evidence="1" id="KW-0833">Ubl conjugation pathway</keyword>
<evidence type="ECO:0000313" key="4">
    <source>
        <dbReference type="Proteomes" id="UP000712600"/>
    </source>
</evidence>